<dbReference type="GO" id="GO:0043386">
    <property type="term" value="P:mycotoxin biosynthetic process"/>
    <property type="evidence" value="ECO:0007669"/>
    <property type="project" value="InterPro"/>
</dbReference>
<comment type="similarity">
    <text evidence="1">Belongs to the ustYa family.</text>
</comment>
<keyword evidence="4" id="KW-1185">Reference proteome</keyword>
<dbReference type="EMBL" id="WNWR01000507">
    <property type="protein sequence ID" value="KAE9976113.1"/>
    <property type="molecule type" value="Genomic_DNA"/>
</dbReference>
<feature type="transmembrane region" description="Helical" evidence="2">
    <location>
        <begin position="69"/>
        <end position="90"/>
    </location>
</feature>
<dbReference type="Proteomes" id="UP000490939">
    <property type="component" value="Unassembled WGS sequence"/>
</dbReference>
<dbReference type="Pfam" id="PF11807">
    <property type="entry name" value="UstYa"/>
    <property type="match status" value="1"/>
</dbReference>
<reference evidence="3 4" key="1">
    <citation type="submission" date="2019-07" db="EMBL/GenBank/DDBJ databases">
        <title>Venturia inaequalis Genome Resource.</title>
        <authorList>
            <person name="Lichtner F.J."/>
        </authorList>
    </citation>
    <scope>NUCLEOTIDE SEQUENCE [LARGE SCALE GENOMIC DNA]</scope>
    <source>
        <strain evidence="3 4">DMI_063113</strain>
    </source>
</reference>
<dbReference type="PANTHER" id="PTHR33365">
    <property type="entry name" value="YALI0B05434P"/>
    <property type="match status" value="1"/>
</dbReference>
<keyword evidence="2" id="KW-0812">Transmembrane</keyword>
<gene>
    <name evidence="3" type="ORF">EG327_008218</name>
</gene>
<evidence type="ECO:0000256" key="2">
    <source>
        <dbReference type="SAM" id="Phobius"/>
    </source>
</evidence>
<dbReference type="PANTHER" id="PTHR33365:SF6">
    <property type="entry name" value="OXIDASE USTYA"/>
    <property type="match status" value="1"/>
</dbReference>
<keyword evidence="2" id="KW-1133">Transmembrane helix</keyword>
<comment type="caution">
    <text evidence="3">The sequence shown here is derived from an EMBL/GenBank/DDBJ whole genome shotgun (WGS) entry which is preliminary data.</text>
</comment>
<accession>A0A8H3UVJ5</accession>
<name>A0A8H3UVJ5_VENIN</name>
<proteinExistence type="inferred from homology"/>
<dbReference type="InterPro" id="IPR021765">
    <property type="entry name" value="UstYa-like"/>
</dbReference>
<dbReference type="AlphaFoldDB" id="A0A8H3UVJ5"/>
<evidence type="ECO:0000313" key="4">
    <source>
        <dbReference type="Proteomes" id="UP000490939"/>
    </source>
</evidence>
<protein>
    <submittedName>
        <fullName evidence="3">Uncharacterized protein</fullName>
    </submittedName>
</protein>
<evidence type="ECO:0000313" key="3">
    <source>
        <dbReference type="EMBL" id="KAE9976113.1"/>
    </source>
</evidence>
<organism evidence="3 4">
    <name type="scientific">Venturia inaequalis</name>
    <name type="common">Apple scab fungus</name>
    <dbReference type="NCBI Taxonomy" id="5025"/>
    <lineage>
        <taxon>Eukaryota</taxon>
        <taxon>Fungi</taxon>
        <taxon>Dikarya</taxon>
        <taxon>Ascomycota</taxon>
        <taxon>Pezizomycotina</taxon>
        <taxon>Dothideomycetes</taxon>
        <taxon>Pleosporomycetidae</taxon>
        <taxon>Venturiales</taxon>
        <taxon>Venturiaceae</taxon>
        <taxon>Venturia</taxon>
    </lineage>
</organism>
<sequence>MRMNVAAEKDIYGCQPSFLRAEVALSQKSTTDIMNKSEDRMILLSEDGEESEDYEHELNRRYTWKRQTLLFSLLLFSGLLNVLQAIWLSLPKTSSSLNHQANHFCRESGQTVSQLLYPPKLYEWTTTSEATDRMMREFDPDQGIVALPKGQPNVLPSEAFPWDDSKEVYVLSGYHSLHSLQVIWQYLHRLSGDEPLASHLLHSLNVLWEDVKCTASPIPMSISHRQITNRTAIREAGQTRQCQDWEGLNRFRLENSACFKDLGAARHKTPMIEEWQFCPEDSPYKKVVDEYLAQKKKGSKNA</sequence>
<evidence type="ECO:0000256" key="1">
    <source>
        <dbReference type="ARBA" id="ARBA00035112"/>
    </source>
</evidence>
<keyword evidence="2" id="KW-0472">Membrane</keyword>